<dbReference type="PIRSF" id="PIRSF028304">
    <property type="entry name" value="UCP028304"/>
    <property type="match status" value="1"/>
</dbReference>
<dbReference type="EMBL" id="MQWD01000001">
    <property type="protein sequence ID" value="PAP75727.1"/>
    <property type="molecule type" value="Genomic_DNA"/>
</dbReference>
<proteinExistence type="predicted"/>
<protein>
    <recommendedName>
        <fullName evidence="3">Type VI secretion protein</fullName>
    </recommendedName>
</protein>
<sequence>MLHRHYESELRYFREGGAAFAEAHPDQARMLRLDALEDRDPYVERLLEGVAFLSARVQERLDDDLPEYTQRLVGLLYPHFLTPFPSCCVLAFDPKPGLVQETTMMPRGTEVLSAQVGPERVPCRFRTAQDVRLHPLSVQSLELRYDPDETSRLRLVFALHKGATLESLDLSRLRLFLHAEGSVASTAHLLLTRHVTRIEVRAGTGLSARPGDGDAPEVVVRGQDGVRPAGLSPDEALLPHGDALPSGLRLLQEMLLFRRKFWQVDLLGLDALAEAEPGAEGFAVDLVFDRPYPEDRRLKAEHVVLHCTPAVNLFEHDAEPARAEHTWAEQRVIPSLRHRQSIEPYDVTSVVSIEEGTGRRRTYARAFGLSADAERSYDVLRRPGSGAAHDVYLLLASPDLDAGTPTPESLSVSLRCTNGSLPYEALQPGMVDRLSPSAPQIASVKNLDRPSLTRRPPLDRQPGLLWALLAQWSFSHGSVATHDALVGLLELYDWADTEASRRRRRGLQKVRWEPAEMLRRGSVRRGAHVTVEVADGHFSDDGDLALFGLVLSEFLSLYATINAFVHLTIESTPSGRTMTWAPDRGQRPLV</sequence>
<evidence type="ECO:0008006" key="3">
    <source>
        <dbReference type="Google" id="ProtNLM"/>
    </source>
</evidence>
<dbReference type="NCBIfam" id="TIGR03359">
    <property type="entry name" value="VI_chp_6"/>
    <property type="match status" value="1"/>
</dbReference>
<accession>A0A271IXB5</accession>
<keyword evidence="2" id="KW-1185">Reference proteome</keyword>
<dbReference type="AlphaFoldDB" id="A0A271IXB5"/>
<name>A0A271IXB5_9BACT</name>
<dbReference type="PANTHER" id="PTHR35370:SF1">
    <property type="entry name" value="TYPE VI SECRETION SYSTEM COMPONENT TSSF1"/>
    <property type="match status" value="1"/>
</dbReference>
<reference evidence="1 2" key="1">
    <citation type="submission" date="2016-11" db="EMBL/GenBank/DDBJ databases">
        <title>Study of marine rhodopsin-containing bacteria.</title>
        <authorList>
            <person name="Yoshizawa S."/>
            <person name="Kumagai Y."/>
            <person name="Kogure K."/>
        </authorList>
    </citation>
    <scope>NUCLEOTIDE SEQUENCE [LARGE SCALE GENOMIC DNA]</scope>
    <source>
        <strain evidence="1 2">SAORIC-28</strain>
    </source>
</reference>
<dbReference type="RefSeq" id="WP_095509368.1">
    <property type="nucleotide sequence ID" value="NZ_MQWD01000001.1"/>
</dbReference>
<evidence type="ECO:0000313" key="1">
    <source>
        <dbReference type="EMBL" id="PAP75727.1"/>
    </source>
</evidence>
<dbReference type="OrthoDB" id="9763676at2"/>
<dbReference type="Proteomes" id="UP000216339">
    <property type="component" value="Unassembled WGS sequence"/>
</dbReference>
<organism evidence="1 2">
    <name type="scientific">Rubrivirga marina</name>
    <dbReference type="NCBI Taxonomy" id="1196024"/>
    <lineage>
        <taxon>Bacteria</taxon>
        <taxon>Pseudomonadati</taxon>
        <taxon>Rhodothermota</taxon>
        <taxon>Rhodothermia</taxon>
        <taxon>Rhodothermales</taxon>
        <taxon>Rubricoccaceae</taxon>
        <taxon>Rubrivirga</taxon>
    </lineage>
</organism>
<evidence type="ECO:0000313" key="2">
    <source>
        <dbReference type="Proteomes" id="UP000216339"/>
    </source>
</evidence>
<dbReference type="Pfam" id="PF05947">
    <property type="entry name" value="T6SS_TssF"/>
    <property type="match status" value="1"/>
</dbReference>
<gene>
    <name evidence="1" type="ORF">BSZ37_04375</name>
</gene>
<comment type="caution">
    <text evidence="1">The sequence shown here is derived from an EMBL/GenBank/DDBJ whole genome shotgun (WGS) entry which is preliminary data.</text>
</comment>
<dbReference type="PANTHER" id="PTHR35370">
    <property type="entry name" value="CYTOPLASMIC PROTEIN-RELATED-RELATED"/>
    <property type="match status" value="1"/>
</dbReference>
<dbReference type="InterPro" id="IPR010272">
    <property type="entry name" value="T6SS_TssF"/>
</dbReference>